<evidence type="ECO:0000256" key="1">
    <source>
        <dbReference type="RuleBase" id="RU364012"/>
    </source>
</evidence>
<reference evidence="2" key="1">
    <citation type="journal article" date="2018" name="Nat. Genet.">
        <title>Extensive intraspecific gene order and gene structural variations between Mo17 and other maize genomes.</title>
        <authorList>
            <person name="Sun S."/>
            <person name="Zhou Y."/>
            <person name="Chen J."/>
            <person name="Shi J."/>
            <person name="Zhao H."/>
            <person name="Zhao H."/>
            <person name="Song W."/>
            <person name="Zhang M."/>
            <person name="Cui Y."/>
            <person name="Dong X."/>
            <person name="Liu H."/>
            <person name="Ma X."/>
            <person name="Jiao Y."/>
            <person name="Wang B."/>
            <person name="Wei X."/>
            <person name="Stein J.C."/>
            <person name="Glaubitz J.C."/>
            <person name="Lu F."/>
            <person name="Yu G."/>
            <person name="Liang C."/>
            <person name="Fengler K."/>
            <person name="Li B."/>
            <person name="Rafalski A."/>
            <person name="Schnable P.S."/>
            <person name="Ware D.H."/>
            <person name="Buckler E.S."/>
            <person name="Lai J."/>
        </authorList>
    </citation>
    <scope>NUCLEOTIDE SEQUENCE [LARGE SCALE GENOMIC DNA]</scope>
    <source>
        <tissue evidence="2">Seedling</tissue>
    </source>
</reference>
<dbReference type="Proteomes" id="UP000251960">
    <property type="component" value="Chromosome 2"/>
</dbReference>
<evidence type="ECO:0000313" key="2">
    <source>
        <dbReference type="EMBL" id="PWZ39050.1"/>
    </source>
</evidence>
<dbReference type="InterPro" id="IPR012474">
    <property type="entry name" value="Frigida"/>
</dbReference>
<keyword evidence="1" id="KW-0217">Developmental protein</keyword>
<dbReference type="GO" id="GO:0030154">
    <property type="term" value="P:cell differentiation"/>
    <property type="evidence" value="ECO:0007669"/>
    <property type="project" value="UniProtKB-KW"/>
</dbReference>
<sequence length="60" mass="6883">MDSTAFLGFVVARRKEWDTLRAEVSAALKLRVDPNKFFMDVVTDVFPVDRREVRNPADLA</sequence>
<accession>A0A3L6G0W6</accession>
<name>A0A3L6G0W6_MAIZE</name>
<proteinExistence type="inferred from homology"/>
<dbReference type="AlphaFoldDB" id="A0A3L6G0W6"/>
<comment type="caution">
    <text evidence="2">The sequence shown here is derived from an EMBL/GenBank/DDBJ whole genome shotgun (WGS) entry which is preliminary data.</text>
</comment>
<organism evidence="2">
    <name type="scientific">Zea mays</name>
    <name type="common">Maize</name>
    <dbReference type="NCBI Taxonomy" id="4577"/>
    <lineage>
        <taxon>Eukaryota</taxon>
        <taxon>Viridiplantae</taxon>
        <taxon>Streptophyta</taxon>
        <taxon>Embryophyta</taxon>
        <taxon>Tracheophyta</taxon>
        <taxon>Spermatophyta</taxon>
        <taxon>Magnoliopsida</taxon>
        <taxon>Liliopsida</taxon>
        <taxon>Poales</taxon>
        <taxon>Poaceae</taxon>
        <taxon>PACMAD clade</taxon>
        <taxon>Panicoideae</taxon>
        <taxon>Andropogonodae</taxon>
        <taxon>Andropogoneae</taxon>
        <taxon>Tripsacinae</taxon>
        <taxon>Zea</taxon>
    </lineage>
</organism>
<dbReference type="GO" id="GO:0009908">
    <property type="term" value="P:flower development"/>
    <property type="evidence" value="ECO:0007669"/>
    <property type="project" value="UniProtKB-KW"/>
</dbReference>
<dbReference type="Pfam" id="PF07899">
    <property type="entry name" value="Frigida"/>
    <property type="match status" value="1"/>
</dbReference>
<comment type="similarity">
    <text evidence="1">Belongs to the Frigida family.</text>
</comment>
<gene>
    <name evidence="2" type="primary">FRL4B</name>
    <name evidence="2" type="ORF">Zm00014a_012086</name>
</gene>
<protein>
    <recommendedName>
        <fullName evidence="1">FRIGIDA-like protein</fullName>
    </recommendedName>
</protein>
<keyword evidence="1" id="KW-0287">Flowering</keyword>
<keyword evidence="1" id="KW-0221">Differentiation</keyword>
<dbReference type="EMBL" id="NCVQ01000003">
    <property type="protein sequence ID" value="PWZ39050.1"/>
    <property type="molecule type" value="Genomic_DNA"/>
</dbReference>